<dbReference type="PANTHER" id="PTHR37610:SF40">
    <property type="entry name" value="OS01G0909600 PROTEIN"/>
    <property type="match status" value="1"/>
</dbReference>
<dbReference type="AlphaFoldDB" id="A0A540L137"/>
<reference evidence="2 3" key="1">
    <citation type="journal article" date="2019" name="G3 (Bethesda)">
        <title>Sequencing of a Wild Apple (Malus baccata) Genome Unravels the Differences Between Cultivated and Wild Apple Species Regarding Disease Resistance and Cold Tolerance.</title>
        <authorList>
            <person name="Chen X."/>
        </authorList>
    </citation>
    <scope>NUCLEOTIDE SEQUENCE [LARGE SCALE GENOMIC DNA]</scope>
    <source>
        <strain evidence="3">cv. Shandingzi</strain>
        <tissue evidence="2">Leaves</tissue>
    </source>
</reference>
<name>A0A540L137_MALBA</name>
<evidence type="ECO:0000313" key="3">
    <source>
        <dbReference type="Proteomes" id="UP000315295"/>
    </source>
</evidence>
<accession>A0A540L137</accession>
<proteinExistence type="predicted"/>
<comment type="caution">
    <text evidence="2">The sequence shown here is derived from an EMBL/GenBank/DDBJ whole genome shotgun (WGS) entry which is preliminary data.</text>
</comment>
<dbReference type="Proteomes" id="UP000315295">
    <property type="component" value="Unassembled WGS sequence"/>
</dbReference>
<feature type="domain" description="Retrotransposon Copia-like N-terminal" evidence="1">
    <location>
        <begin position="29"/>
        <end position="71"/>
    </location>
</feature>
<dbReference type="InterPro" id="IPR029472">
    <property type="entry name" value="Copia-like_N"/>
</dbReference>
<sequence length="102" mass="11280">MSKDELLSGSNYDAKADTSNPLFIHHSGHSDHPSMMLVSKPLNGHNYFTCPHAMKISLGANNKLGFVDGTVTQLFAKAKLADYSSWQRCNEMINAWPIITNV</sequence>
<dbReference type="PANTHER" id="PTHR37610">
    <property type="entry name" value="CCHC-TYPE DOMAIN-CONTAINING PROTEIN"/>
    <property type="match status" value="1"/>
</dbReference>
<dbReference type="EMBL" id="VIEB01000821">
    <property type="protein sequence ID" value="TQD80168.1"/>
    <property type="molecule type" value="Genomic_DNA"/>
</dbReference>
<evidence type="ECO:0000313" key="2">
    <source>
        <dbReference type="EMBL" id="TQD80168.1"/>
    </source>
</evidence>
<evidence type="ECO:0000259" key="1">
    <source>
        <dbReference type="Pfam" id="PF14244"/>
    </source>
</evidence>
<gene>
    <name evidence="2" type="ORF">C1H46_034291</name>
</gene>
<dbReference type="Pfam" id="PF14244">
    <property type="entry name" value="Retrotran_gag_3"/>
    <property type="match status" value="1"/>
</dbReference>
<protein>
    <recommendedName>
        <fullName evidence="1">Retrotransposon Copia-like N-terminal domain-containing protein</fullName>
    </recommendedName>
</protein>
<keyword evidence="3" id="KW-1185">Reference proteome</keyword>
<organism evidence="2 3">
    <name type="scientific">Malus baccata</name>
    <name type="common">Siberian crab apple</name>
    <name type="synonym">Pyrus baccata</name>
    <dbReference type="NCBI Taxonomy" id="106549"/>
    <lineage>
        <taxon>Eukaryota</taxon>
        <taxon>Viridiplantae</taxon>
        <taxon>Streptophyta</taxon>
        <taxon>Embryophyta</taxon>
        <taxon>Tracheophyta</taxon>
        <taxon>Spermatophyta</taxon>
        <taxon>Magnoliopsida</taxon>
        <taxon>eudicotyledons</taxon>
        <taxon>Gunneridae</taxon>
        <taxon>Pentapetalae</taxon>
        <taxon>rosids</taxon>
        <taxon>fabids</taxon>
        <taxon>Rosales</taxon>
        <taxon>Rosaceae</taxon>
        <taxon>Amygdaloideae</taxon>
        <taxon>Maleae</taxon>
        <taxon>Malus</taxon>
    </lineage>
</organism>